<dbReference type="InterPro" id="IPR037272">
    <property type="entry name" value="SNS_sf"/>
</dbReference>
<keyword evidence="4 6" id="KW-1133">Transmembrane helix</keyword>
<evidence type="ECO:0000256" key="3">
    <source>
        <dbReference type="ARBA" id="ARBA00022692"/>
    </source>
</evidence>
<name>A0A4W5L1F2_9TELE</name>
<organism evidence="7 8">
    <name type="scientific">Hucho hucho</name>
    <name type="common">huchen</name>
    <dbReference type="NCBI Taxonomy" id="62062"/>
    <lineage>
        <taxon>Eukaryota</taxon>
        <taxon>Metazoa</taxon>
        <taxon>Chordata</taxon>
        <taxon>Craniata</taxon>
        <taxon>Vertebrata</taxon>
        <taxon>Euteleostomi</taxon>
        <taxon>Actinopterygii</taxon>
        <taxon>Neopterygii</taxon>
        <taxon>Teleostei</taxon>
        <taxon>Protacanthopterygii</taxon>
        <taxon>Salmoniformes</taxon>
        <taxon>Salmonidae</taxon>
        <taxon>Salmoninae</taxon>
        <taxon>Hucho</taxon>
    </lineage>
</organism>
<feature type="transmembrane region" description="Helical" evidence="6">
    <location>
        <begin position="38"/>
        <end position="58"/>
    </location>
</feature>
<sequence>MPNLTGVVSECARSSPVEYFWYGDTLNTSTSIVDSAGLQWWMVLCLLCAWLLLYVCCLRGIETTGKKHLGPAERFQPS</sequence>
<dbReference type="AlphaFoldDB" id="A0A4W5L1F2"/>
<dbReference type="PANTHER" id="PTHR11616:SF125">
    <property type="entry name" value="SODIUM-DEPENDENT NEUTRAL AMINO ACID TRANSPORTER B(0)AT1"/>
    <property type="match status" value="1"/>
</dbReference>
<dbReference type="Proteomes" id="UP000314982">
    <property type="component" value="Unassembled WGS sequence"/>
</dbReference>
<evidence type="ECO:0000313" key="7">
    <source>
        <dbReference type="Ensembl" id="ENSHHUP00000017904.1"/>
    </source>
</evidence>
<dbReference type="Ensembl" id="ENSHHUT00000018555.1">
    <property type="protein sequence ID" value="ENSHHUP00000017904.1"/>
    <property type="gene ID" value="ENSHHUG00000011157.1"/>
</dbReference>
<dbReference type="GO" id="GO:0035725">
    <property type="term" value="P:sodium ion transmembrane transport"/>
    <property type="evidence" value="ECO:0007669"/>
    <property type="project" value="TreeGrafter"/>
</dbReference>
<keyword evidence="8" id="KW-1185">Reference proteome</keyword>
<proteinExistence type="predicted"/>
<keyword evidence="5 6" id="KW-0472">Membrane</keyword>
<dbReference type="SUPFAM" id="SSF161070">
    <property type="entry name" value="SNF-like"/>
    <property type="match status" value="1"/>
</dbReference>
<protein>
    <submittedName>
        <fullName evidence="7">Solute carrier family 6 member 19</fullName>
    </submittedName>
</protein>
<dbReference type="GO" id="GO:0031526">
    <property type="term" value="C:brush border membrane"/>
    <property type="evidence" value="ECO:0007669"/>
    <property type="project" value="TreeGrafter"/>
</dbReference>
<evidence type="ECO:0000313" key="8">
    <source>
        <dbReference type="Proteomes" id="UP000314982"/>
    </source>
</evidence>
<reference evidence="7" key="2">
    <citation type="submission" date="2025-08" db="UniProtKB">
        <authorList>
            <consortium name="Ensembl"/>
        </authorList>
    </citation>
    <scope>IDENTIFICATION</scope>
</reference>
<keyword evidence="2" id="KW-0813">Transport</keyword>
<evidence type="ECO:0000256" key="2">
    <source>
        <dbReference type="ARBA" id="ARBA00022448"/>
    </source>
</evidence>
<dbReference type="Pfam" id="PF00209">
    <property type="entry name" value="SNF"/>
    <property type="match status" value="1"/>
</dbReference>
<reference evidence="7" key="3">
    <citation type="submission" date="2025-09" db="UniProtKB">
        <authorList>
            <consortium name="Ensembl"/>
        </authorList>
    </citation>
    <scope>IDENTIFICATION</scope>
</reference>
<reference evidence="8" key="1">
    <citation type="submission" date="2018-06" db="EMBL/GenBank/DDBJ databases">
        <title>Genome assembly of Danube salmon.</title>
        <authorList>
            <person name="Macqueen D.J."/>
            <person name="Gundappa M.K."/>
        </authorList>
    </citation>
    <scope>NUCLEOTIDE SEQUENCE [LARGE SCALE GENOMIC DNA]</scope>
</reference>
<evidence type="ECO:0000256" key="1">
    <source>
        <dbReference type="ARBA" id="ARBA00004141"/>
    </source>
</evidence>
<dbReference type="GO" id="GO:0015175">
    <property type="term" value="F:neutral L-amino acid transmembrane transporter activity"/>
    <property type="evidence" value="ECO:0007669"/>
    <property type="project" value="TreeGrafter"/>
</dbReference>
<dbReference type="InterPro" id="IPR000175">
    <property type="entry name" value="Na/ntran_symport"/>
</dbReference>
<comment type="subcellular location">
    <subcellularLocation>
        <location evidence="1">Membrane</location>
        <topology evidence="1">Multi-pass membrane protein</topology>
    </subcellularLocation>
</comment>
<keyword evidence="3 6" id="KW-0812">Transmembrane</keyword>
<dbReference type="GeneTree" id="ENSGT00940000154896"/>
<evidence type="ECO:0000256" key="6">
    <source>
        <dbReference type="SAM" id="Phobius"/>
    </source>
</evidence>
<dbReference type="PANTHER" id="PTHR11616">
    <property type="entry name" value="SODIUM/CHLORIDE DEPENDENT TRANSPORTER"/>
    <property type="match status" value="1"/>
</dbReference>
<accession>A0A4W5L1F2</accession>
<evidence type="ECO:0000256" key="4">
    <source>
        <dbReference type="ARBA" id="ARBA00022989"/>
    </source>
</evidence>
<evidence type="ECO:0000256" key="5">
    <source>
        <dbReference type="ARBA" id="ARBA00023136"/>
    </source>
</evidence>